<feature type="active site" evidence="2">
    <location>
        <position position="24"/>
    </location>
</feature>
<organism evidence="3 4">
    <name type="scientific">Diaphorobacter limosus</name>
    <dbReference type="NCBI Taxonomy" id="3036128"/>
    <lineage>
        <taxon>Bacteria</taxon>
        <taxon>Pseudomonadati</taxon>
        <taxon>Pseudomonadota</taxon>
        <taxon>Betaproteobacteria</taxon>
        <taxon>Burkholderiales</taxon>
        <taxon>Comamonadaceae</taxon>
        <taxon>Diaphorobacter</taxon>
    </lineage>
</organism>
<dbReference type="PROSITE" id="PS01066">
    <property type="entry name" value="UPP_SYNTHASE"/>
    <property type="match status" value="1"/>
</dbReference>
<dbReference type="PANTHER" id="PTHR10291:SF0">
    <property type="entry name" value="DEHYDRODOLICHYL DIPHOSPHATE SYNTHASE 2"/>
    <property type="match status" value="1"/>
</dbReference>
<dbReference type="Proteomes" id="UP001303211">
    <property type="component" value="Chromosome"/>
</dbReference>
<feature type="active site" description="Proton acceptor" evidence="2">
    <location>
        <position position="72"/>
    </location>
</feature>
<dbReference type="InterPro" id="IPR018520">
    <property type="entry name" value="UPP_synth-like_CS"/>
</dbReference>
<feature type="binding site" evidence="2">
    <location>
        <begin position="191"/>
        <end position="193"/>
    </location>
    <ligand>
        <name>substrate</name>
    </ligand>
</feature>
<dbReference type="EMBL" id="CP136921">
    <property type="protein sequence ID" value="WOO32838.1"/>
    <property type="molecule type" value="Genomic_DNA"/>
</dbReference>
<keyword evidence="1 2" id="KW-0808">Transferase</keyword>
<sequence>MTHNAQRTTPDGSHGPQHIAIVMDGNGRWATKRFLPRLAGHRQGVESLRRCVRACVARGVRVLTVFAFSSENWNRPPDEVSGLMELMGKALVREVPQLTKDGVRLRFVGERAGLSAGMRAALEQAEAATAANVRMTLNVCFNYGGRWDIAQAAATLAARGEPITEASLHGAMGMSHVPDPDLLIRTGGEKRISNFLLWQAAYSELYFSDRLWPDFDEAALDAAIADYAARERRFGLTSEQLQPAQPDPLRA</sequence>
<dbReference type="CDD" id="cd00475">
    <property type="entry name" value="Cis_IPPS"/>
    <property type="match status" value="1"/>
</dbReference>
<name>A0ABZ0J7M4_9BURK</name>
<dbReference type="Gene3D" id="3.40.1180.10">
    <property type="entry name" value="Decaprenyl diphosphate synthase-like"/>
    <property type="match status" value="1"/>
</dbReference>
<feature type="binding site" evidence="2">
    <location>
        <position position="24"/>
    </location>
    <ligand>
        <name>Mg(2+)</name>
        <dbReference type="ChEBI" id="CHEBI:18420"/>
    </ligand>
</feature>
<evidence type="ECO:0000313" key="3">
    <source>
        <dbReference type="EMBL" id="WOO32838.1"/>
    </source>
</evidence>
<dbReference type="GO" id="GO:0016740">
    <property type="term" value="F:transferase activity"/>
    <property type="evidence" value="ECO:0007669"/>
    <property type="project" value="UniProtKB-KW"/>
</dbReference>
<keyword evidence="2" id="KW-0479">Metal-binding</keyword>
<feature type="binding site" evidence="2">
    <location>
        <position position="204"/>
    </location>
    <ligand>
        <name>Mg(2+)</name>
        <dbReference type="ChEBI" id="CHEBI:18420"/>
    </ligand>
</feature>
<proteinExistence type="inferred from homology"/>
<comment type="function">
    <text evidence="2">Catalyzes the condensation of isopentenyl diphosphate (IPP) with allylic pyrophosphates generating different type of terpenoids.</text>
</comment>
<evidence type="ECO:0000256" key="2">
    <source>
        <dbReference type="HAMAP-Rule" id="MF_01139"/>
    </source>
</evidence>
<evidence type="ECO:0000256" key="1">
    <source>
        <dbReference type="ARBA" id="ARBA00022679"/>
    </source>
</evidence>
<dbReference type="NCBIfam" id="TIGR00055">
    <property type="entry name" value="uppS"/>
    <property type="match status" value="1"/>
</dbReference>
<dbReference type="SUPFAM" id="SSF64005">
    <property type="entry name" value="Undecaprenyl diphosphate synthase"/>
    <property type="match status" value="1"/>
</dbReference>
<feature type="binding site" evidence="2">
    <location>
        <begin position="69"/>
        <end position="71"/>
    </location>
    <ligand>
        <name>substrate</name>
    </ligand>
</feature>
<feature type="binding site" evidence="2">
    <location>
        <begin position="25"/>
        <end position="28"/>
    </location>
    <ligand>
        <name>substrate</name>
    </ligand>
</feature>
<reference evidence="3 4" key="1">
    <citation type="submission" date="2023-03" db="EMBL/GenBank/DDBJ databases">
        <title>Diaphorobacter basophil sp. nov., isolated from a sewage-treatment plant.</title>
        <authorList>
            <person name="Yang K."/>
        </authorList>
    </citation>
    <scope>NUCLEOTIDE SEQUENCE [LARGE SCALE GENOMIC DNA]</scope>
    <source>
        <strain evidence="3 4">Y-1</strain>
    </source>
</reference>
<dbReference type="HAMAP" id="MF_01139">
    <property type="entry name" value="ISPT"/>
    <property type="match status" value="1"/>
</dbReference>
<comment type="subunit">
    <text evidence="2">Homodimer.</text>
</comment>
<accession>A0ABZ0J7M4</accession>
<feature type="binding site" evidence="2">
    <location>
        <position position="37"/>
    </location>
    <ligand>
        <name>substrate</name>
    </ligand>
</feature>
<evidence type="ECO:0000313" key="4">
    <source>
        <dbReference type="Proteomes" id="UP001303211"/>
    </source>
</evidence>
<feature type="binding site" evidence="2">
    <location>
        <position position="41"/>
    </location>
    <ligand>
        <name>substrate</name>
    </ligand>
</feature>
<gene>
    <name evidence="3" type="primary">uppS</name>
    <name evidence="3" type="ORF">P4826_01540</name>
</gene>
<dbReference type="RefSeq" id="WP_317702255.1">
    <property type="nucleotide sequence ID" value="NZ_CP136921.1"/>
</dbReference>
<protein>
    <recommendedName>
        <fullName evidence="2">Isoprenyl transferase</fullName>
        <ecNumber evidence="2">2.5.1.-</ecNumber>
    </recommendedName>
</protein>
<dbReference type="InterPro" id="IPR036424">
    <property type="entry name" value="UPP_synth-like_sf"/>
</dbReference>
<feature type="binding site" evidence="2">
    <location>
        <position position="185"/>
    </location>
    <ligand>
        <name>substrate</name>
    </ligand>
</feature>
<keyword evidence="2" id="KW-0460">Magnesium</keyword>
<dbReference type="Pfam" id="PF01255">
    <property type="entry name" value="Prenyltransf"/>
    <property type="match status" value="1"/>
</dbReference>
<dbReference type="PANTHER" id="PTHR10291">
    <property type="entry name" value="DEHYDRODOLICHYL DIPHOSPHATE SYNTHASE FAMILY MEMBER"/>
    <property type="match status" value="1"/>
</dbReference>
<keyword evidence="4" id="KW-1185">Reference proteome</keyword>
<dbReference type="InterPro" id="IPR001441">
    <property type="entry name" value="UPP_synth-like"/>
</dbReference>
<feature type="binding site" evidence="2">
    <location>
        <position position="73"/>
    </location>
    <ligand>
        <name>substrate</name>
    </ligand>
</feature>
<feature type="binding site" evidence="2">
    <location>
        <position position="29"/>
    </location>
    <ligand>
        <name>substrate</name>
    </ligand>
</feature>
<feature type="binding site" evidence="2">
    <location>
        <position position="75"/>
    </location>
    <ligand>
        <name>substrate</name>
    </ligand>
</feature>
<dbReference type="EC" id="2.5.1.-" evidence="2"/>
<comment type="cofactor">
    <cofactor evidence="2">
        <name>Mg(2+)</name>
        <dbReference type="ChEBI" id="CHEBI:18420"/>
    </cofactor>
    <text evidence="2">Binds 2 magnesium ions per subunit.</text>
</comment>
<comment type="similarity">
    <text evidence="2">Belongs to the UPP synthase family.</text>
</comment>